<protein>
    <submittedName>
        <fullName evidence="1">Uncharacterized protein</fullName>
    </submittedName>
</protein>
<sequence>MGTLANIPLLSSTYIHLVVLLPMKWGWWGPCFMRLLSAETYRCFGTSGDEDPPQVLLQIMDITCVRPWPLNPLRPMYPHQQKG</sequence>
<keyword evidence="2" id="KW-1185">Reference proteome</keyword>
<gene>
    <name evidence="1" type="ORF">GDO81_018884</name>
</gene>
<dbReference type="AlphaFoldDB" id="A0AAV6YIW3"/>
<proteinExistence type="predicted"/>
<evidence type="ECO:0000313" key="2">
    <source>
        <dbReference type="Proteomes" id="UP000824782"/>
    </source>
</evidence>
<dbReference type="EMBL" id="WNYA01095786">
    <property type="protein sequence ID" value="KAG8534660.1"/>
    <property type="molecule type" value="Genomic_DNA"/>
</dbReference>
<comment type="caution">
    <text evidence="1">The sequence shown here is derived from an EMBL/GenBank/DDBJ whole genome shotgun (WGS) entry which is preliminary data.</text>
</comment>
<evidence type="ECO:0000313" key="1">
    <source>
        <dbReference type="EMBL" id="KAG8534660.1"/>
    </source>
</evidence>
<organism evidence="1 2">
    <name type="scientific">Engystomops pustulosus</name>
    <name type="common">Tungara frog</name>
    <name type="synonym">Physalaemus pustulosus</name>
    <dbReference type="NCBI Taxonomy" id="76066"/>
    <lineage>
        <taxon>Eukaryota</taxon>
        <taxon>Metazoa</taxon>
        <taxon>Chordata</taxon>
        <taxon>Craniata</taxon>
        <taxon>Vertebrata</taxon>
        <taxon>Euteleostomi</taxon>
        <taxon>Amphibia</taxon>
        <taxon>Batrachia</taxon>
        <taxon>Anura</taxon>
        <taxon>Neobatrachia</taxon>
        <taxon>Hyloidea</taxon>
        <taxon>Leptodactylidae</taxon>
        <taxon>Leiuperinae</taxon>
        <taxon>Engystomops</taxon>
    </lineage>
</organism>
<accession>A0AAV6YIW3</accession>
<dbReference type="Proteomes" id="UP000824782">
    <property type="component" value="Unassembled WGS sequence"/>
</dbReference>
<reference evidence="1" key="1">
    <citation type="thesis" date="2020" institute="ProQuest LLC" country="789 East Eisenhower Parkway, Ann Arbor, MI, USA">
        <title>Comparative Genomics and Chromosome Evolution.</title>
        <authorList>
            <person name="Mudd A.B."/>
        </authorList>
    </citation>
    <scope>NUCLEOTIDE SEQUENCE</scope>
    <source>
        <strain evidence="1">237g6f4</strain>
        <tissue evidence="1">Blood</tissue>
    </source>
</reference>
<name>A0AAV6YIW3_ENGPU</name>